<keyword evidence="5 7" id="KW-0408">Iron</keyword>
<evidence type="ECO:0000256" key="3">
    <source>
        <dbReference type="ARBA" id="ARBA00022723"/>
    </source>
</evidence>
<dbReference type="GO" id="GO:0005506">
    <property type="term" value="F:iron ion binding"/>
    <property type="evidence" value="ECO:0007669"/>
    <property type="project" value="InterPro"/>
</dbReference>
<dbReference type="CDD" id="cd11061">
    <property type="entry name" value="CYP67-like"/>
    <property type="match status" value="1"/>
</dbReference>
<comment type="cofactor">
    <cofactor evidence="1 7">
        <name>heme</name>
        <dbReference type="ChEBI" id="CHEBI:30413"/>
    </cofactor>
</comment>
<dbReference type="GO" id="GO:0004497">
    <property type="term" value="F:monooxygenase activity"/>
    <property type="evidence" value="ECO:0007669"/>
    <property type="project" value="UniProtKB-KW"/>
</dbReference>
<dbReference type="STRING" id="1450535.A0A317V3Y2"/>
<evidence type="ECO:0000256" key="8">
    <source>
        <dbReference type="SAM" id="Phobius"/>
    </source>
</evidence>
<dbReference type="InterPro" id="IPR036396">
    <property type="entry name" value="Cyt_P450_sf"/>
</dbReference>
<dbReference type="RefSeq" id="XP_025462299.1">
    <property type="nucleotide sequence ID" value="XM_025617491.1"/>
</dbReference>
<dbReference type="Proteomes" id="UP000246702">
    <property type="component" value="Unassembled WGS sequence"/>
</dbReference>
<evidence type="ECO:0000256" key="5">
    <source>
        <dbReference type="ARBA" id="ARBA00023004"/>
    </source>
</evidence>
<organism evidence="9 10">
    <name type="scientific">Aspergillus sclerotioniger CBS 115572</name>
    <dbReference type="NCBI Taxonomy" id="1450535"/>
    <lineage>
        <taxon>Eukaryota</taxon>
        <taxon>Fungi</taxon>
        <taxon>Dikarya</taxon>
        <taxon>Ascomycota</taxon>
        <taxon>Pezizomycotina</taxon>
        <taxon>Eurotiomycetes</taxon>
        <taxon>Eurotiomycetidae</taxon>
        <taxon>Eurotiales</taxon>
        <taxon>Aspergillaceae</taxon>
        <taxon>Aspergillus</taxon>
        <taxon>Aspergillus subgen. Circumdati</taxon>
    </lineage>
</organism>
<keyword evidence="3 7" id="KW-0479">Metal-binding</keyword>
<dbReference type="PRINTS" id="PR00385">
    <property type="entry name" value="P450"/>
</dbReference>
<dbReference type="InterPro" id="IPR002401">
    <property type="entry name" value="Cyt_P450_E_grp-I"/>
</dbReference>
<dbReference type="PANTHER" id="PTHR24305">
    <property type="entry name" value="CYTOCHROME P450"/>
    <property type="match status" value="1"/>
</dbReference>
<gene>
    <name evidence="9" type="ORF">BO94DRAFT_628587</name>
</gene>
<comment type="caution">
    <text evidence="9">The sequence shown here is derived from an EMBL/GenBank/DDBJ whole genome shotgun (WGS) entry which is preliminary data.</text>
</comment>
<keyword evidence="6" id="KW-0503">Monooxygenase</keyword>
<keyword evidence="7" id="KW-0349">Heme</keyword>
<reference evidence="9 10" key="1">
    <citation type="submission" date="2016-12" db="EMBL/GenBank/DDBJ databases">
        <title>The genomes of Aspergillus section Nigri reveals drivers in fungal speciation.</title>
        <authorList>
            <consortium name="DOE Joint Genome Institute"/>
            <person name="Vesth T.C."/>
            <person name="Nybo J."/>
            <person name="Theobald S."/>
            <person name="Brandl J."/>
            <person name="Frisvad J.C."/>
            <person name="Nielsen K.F."/>
            <person name="Lyhne E.K."/>
            <person name="Kogle M.E."/>
            <person name="Kuo A."/>
            <person name="Riley R."/>
            <person name="Clum A."/>
            <person name="Nolan M."/>
            <person name="Lipzen A."/>
            <person name="Salamov A."/>
            <person name="Henrissat B."/>
            <person name="Wiebenga A."/>
            <person name="De Vries R.P."/>
            <person name="Grigoriev I.V."/>
            <person name="Mortensen U.H."/>
            <person name="Andersen M.R."/>
            <person name="Baker S.E."/>
        </authorList>
    </citation>
    <scope>NUCLEOTIDE SEQUENCE [LARGE SCALE GENOMIC DNA]</scope>
    <source>
        <strain evidence="9 10">CBS 115572</strain>
    </source>
</reference>
<keyword evidence="8" id="KW-0472">Membrane</keyword>
<comment type="similarity">
    <text evidence="2">Belongs to the cytochrome P450 family.</text>
</comment>
<feature type="binding site" description="axial binding residue" evidence="7">
    <location>
        <position position="504"/>
    </location>
    <ligand>
        <name>heme</name>
        <dbReference type="ChEBI" id="CHEBI:30413"/>
    </ligand>
    <ligandPart>
        <name>Fe</name>
        <dbReference type="ChEBI" id="CHEBI:18248"/>
    </ligandPart>
</feature>
<name>A0A317V3Y2_9EURO</name>
<sequence length="582" mass="65441">MASSADLLELVKHKGPLLALAGVSAHLFYWVHGERGNKAARLCLYSTFVVNTAVLLTTIHNQGSWLSSSAWLFGIGTVSVLNVCFYIPLFTSVLIYRAFFHRLHKFPGPFSLKLSKFVAAYQNVENDRDFERVWNLHKQYGDIVRTGPQELSVLSAESIDAIYGPSSRCTRAPWYDRLKGSGDLTDDYAVFHMRDPAAHSQRRKALWDKAFNIRALKAYQPMVIQTTDKFLDALSNRIGQTLSGPDTMQLVSYDLMGVIGWGHSFNNIENWKLNPNLHFVKAVTAGQQIIAQMPWLMSLLISLPGADGPLRPYGTWIQDRIQEKRQQPGEESDAMSRMLPSMLKLSKAALYSEGELLVIAGGDTTSTTMTTVIFHLARNPTLQRKLQTELDTITTDEEEYYRSISTLPYLNACITEALRIQPPVQGGIPRLTPPEGIHLPTAKNTSTFIPGNTIISVPVLPVQRDPRYYHHPDEFIPERWTDEKPEWTINRHAFLPFAGGAYTCVGKGLAYIEMRVVLARLFKRFEVKLAEGEDGERFLNETRDCHVAHLGDFGVVFSSRGGSAWGVILNEVQMQLLYHLAV</sequence>
<dbReference type="PANTHER" id="PTHR24305:SF187">
    <property type="entry name" value="P450, PUTATIVE (EUROFUNG)-RELATED"/>
    <property type="match status" value="1"/>
</dbReference>
<dbReference type="Pfam" id="PF00067">
    <property type="entry name" value="p450"/>
    <property type="match status" value="1"/>
</dbReference>
<dbReference type="EMBL" id="MSFK01000043">
    <property type="protein sequence ID" value="PWY68984.1"/>
    <property type="molecule type" value="Genomic_DNA"/>
</dbReference>
<protein>
    <submittedName>
        <fullName evidence="9">Cytochrome P450</fullName>
    </submittedName>
</protein>
<dbReference type="InterPro" id="IPR050121">
    <property type="entry name" value="Cytochrome_P450_monoxygenase"/>
</dbReference>
<dbReference type="OrthoDB" id="6692864at2759"/>
<dbReference type="GeneID" id="37119634"/>
<evidence type="ECO:0000256" key="4">
    <source>
        <dbReference type="ARBA" id="ARBA00023002"/>
    </source>
</evidence>
<feature type="transmembrane region" description="Helical" evidence="8">
    <location>
        <begin position="39"/>
        <end position="59"/>
    </location>
</feature>
<dbReference type="SUPFAM" id="SSF48264">
    <property type="entry name" value="Cytochrome P450"/>
    <property type="match status" value="1"/>
</dbReference>
<evidence type="ECO:0000256" key="7">
    <source>
        <dbReference type="PIRSR" id="PIRSR602401-1"/>
    </source>
</evidence>
<evidence type="ECO:0000313" key="10">
    <source>
        <dbReference type="Proteomes" id="UP000246702"/>
    </source>
</evidence>
<dbReference type="PRINTS" id="PR00463">
    <property type="entry name" value="EP450I"/>
</dbReference>
<feature type="transmembrane region" description="Helical" evidence="8">
    <location>
        <begin position="71"/>
        <end position="96"/>
    </location>
</feature>
<evidence type="ECO:0000256" key="2">
    <source>
        <dbReference type="ARBA" id="ARBA00010617"/>
    </source>
</evidence>
<dbReference type="Gene3D" id="1.10.630.10">
    <property type="entry name" value="Cytochrome P450"/>
    <property type="match status" value="1"/>
</dbReference>
<dbReference type="AlphaFoldDB" id="A0A317V3Y2"/>
<accession>A0A317V3Y2</accession>
<evidence type="ECO:0000256" key="1">
    <source>
        <dbReference type="ARBA" id="ARBA00001971"/>
    </source>
</evidence>
<keyword evidence="8" id="KW-1133">Transmembrane helix</keyword>
<proteinExistence type="inferred from homology"/>
<dbReference type="InterPro" id="IPR001128">
    <property type="entry name" value="Cyt_P450"/>
</dbReference>
<keyword evidence="4" id="KW-0560">Oxidoreductase</keyword>
<feature type="transmembrane region" description="Helical" evidence="8">
    <location>
        <begin position="15"/>
        <end position="32"/>
    </location>
</feature>
<dbReference type="GO" id="GO:0016705">
    <property type="term" value="F:oxidoreductase activity, acting on paired donors, with incorporation or reduction of molecular oxygen"/>
    <property type="evidence" value="ECO:0007669"/>
    <property type="project" value="InterPro"/>
</dbReference>
<evidence type="ECO:0000256" key="6">
    <source>
        <dbReference type="ARBA" id="ARBA00023033"/>
    </source>
</evidence>
<dbReference type="GO" id="GO:0020037">
    <property type="term" value="F:heme binding"/>
    <property type="evidence" value="ECO:0007669"/>
    <property type="project" value="InterPro"/>
</dbReference>
<evidence type="ECO:0000313" key="9">
    <source>
        <dbReference type="EMBL" id="PWY68984.1"/>
    </source>
</evidence>
<keyword evidence="10" id="KW-1185">Reference proteome</keyword>
<keyword evidence="8" id="KW-0812">Transmembrane</keyword>